<organism evidence="2 3">
    <name type="scientific">candidate division TA06 bacterium DG_26</name>
    <dbReference type="NCBI Taxonomy" id="1703771"/>
    <lineage>
        <taxon>Bacteria</taxon>
        <taxon>Bacteria division TA06</taxon>
    </lineage>
</organism>
<evidence type="ECO:0000313" key="2">
    <source>
        <dbReference type="EMBL" id="KPJ50000.1"/>
    </source>
</evidence>
<dbReference type="EMBL" id="LIZT01000033">
    <property type="protein sequence ID" value="KPJ50000.1"/>
    <property type="molecule type" value="Genomic_DNA"/>
</dbReference>
<dbReference type="Proteomes" id="UP000051124">
    <property type="component" value="Unassembled WGS sequence"/>
</dbReference>
<comment type="caution">
    <text evidence="2">The sequence shown here is derived from an EMBL/GenBank/DDBJ whole genome shotgun (WGS) entry which is preliminary data.</text>
</comment>
<dbReference type="AlphaFoldDB" id="A0A0S7WIL4"/>
<proteinExistence type="predicted"/>
<evidence type="ECO:0000256" key="1">
    <source>
        <dbReference type="SAM" id="MobiDB-lite"/>
    </source>
</evidence>
<gene>
    <name evidence="2" type="ORF">AMJ40_04205</name>
</gene>
<protein>
    <submittedName>
        <fullName evidence="2">Uncharacterized protein</fullName>
    </submittedName>
</protein>
<evidence type="ECO:0000313" key="3">
    <source>
        <dbReference type="Proteomes" id="UP000051124"/>
    </source>
</evidence>
<reference evidence="2 3" key="1">
    <citation type="journal article" date="2015" name="Microbiome">
        <title>Genomic resolution of linkages in carbon, nitrogen, and sulfur cycling among widespread estuary sediment bacteria.</title>
        <authorList>
            <person name="Baker B.J."/>
            <person name="Lazar C.S."/>
            <person name="Teske A.P."/>
            <person name="Dick G.J."/>
        </authorList>
    </citation>
    <scope>NUCLEOTIDE SEQUENCE [LARGE SCALE GENOMIC DNA]</scope>
    <source>
        <strain evidence="2">DG_26</strain>
    </source>
</reference>
<sequence>MNPAFNIAQGGNKRTPPCLSHPAAESMIVVDLVEWKSNQNLDCETGSGCENAMTQAKWLNRFYLSILKRDARNQREYACPMGEGQDVPLDTQGERNARGTRRRATRRQGWVFLLGRYMDEGTMARIYLLHCVNLL</sequence>
<feature type="region of interest" description="Disordered" evidence="1">
    <location>
        <begin position="82"/>
        <end position="101"/>
    </location>
</feature>
<accession>A0A0S7WIL4</accession>
<name>A0A0S7WIL4_UNCT6</name>